<keyword evidence="2" id="KW-0238">DNA-binding</keyword>
<sequence>MQKLTGEERSYYIENFQIEDFFSFNIHPYIEICKFEKGEWIFKEGSFPDTLYYMMEGKAKLYMTHKNGKVSLIEYIEAPCFMGEIELLNEARYTKGIQTVTETICLSIATQGCKDMLLADAPFLRRLCVFLGEKASKMTSKYTQNQAYPLENRLAAFIQLSSDKGIYKEKHTEICEYLGVSYRHLLYVLAQFCEANILEKKKNGYHIMDEQRLMQLAQEIQ</sequence>
<dbReference type="AlphaFoldDB" id="A0A2S0K0X4"/>
<proteinExistence type="predicted"/>
<evidence type="ECO:0000313" key="8">
    <source>
        <dbReference type="Proteomes" id="UP000238825"/>
    </source>
</evidence>
<dbReference type="SUPFAM" id="SSF51206">
    <property type="entry name" value="cAMP-binding domain-like"/>
    <property type="match status" value="1"/>
</dbReference>
<dbReference type="SMART" id="SM00100">
    <property type="entry name" value="cNMP"/>
    <property type="match status" value="1"/>
</dbReference>
<dbReference type="InterPro" id="IPR000595">
    <property type="entry name" value="cNMP-bd_dom"/>
</dbReference>
<reference evidence="7 9" key="2">
    <citation type="submission" date="2018-06" db="EMBL/GenBank/DDBJ databases">
        <authorList>
            <consortium name="Pathogen Informatics"/>
            <person name="Doyle S."/>
        </authorList>
    </citation>
    <scope>NUCLEOTIDE SEQUENCE [LARGE SCALE GENOMIC DNA]</scope>
    <source>
        <strain evidence="7 9">NCTC10338</strain>
    </source>
</reference>
<evidence type="ECO:0000256" key="2">
    <source>
        <dbReference type="ARBA" id="ARBA00023125"/>
    </source>
</evidence>
<evidence type="ECO:0000313" key="9">
    <source>
        <dbReference type="Proteomes" id="UP000255295"/>
    </source>
</evidence>
<dbReference type="EMBL" id="CP019980">
    <property type="protein sequence ID" value="AVK97050.1"/>
    <property type="molecule type" value="Genomic_DNA"/>
</dbReference>
<dbReference type="EMBL" id="UFSZ01000001">
    <property type="protein sequence ID" value="SUV17096.1"/>
    <property type="molecule type" value="Genomic_DNA"/>
</dbReference>
<dbReference type="PROSITE" id="PS50042">
    <property type="entry name" value="CNMP_BINDING_3"/>
    <property type="match status" value="1"/>
</dbReference>
<evidence type="ECO:0000256" key="3">
    <source>
        <dbReference type="ARBA" id="ARBA00023159"/>
    </source>
</evidence>
<name>A0A2S0K0X4_LYSSH</name>
<dbReference type="RefSeq" id="WP_024361808.1">
    <property type="nucleotide sequence ID" value="NZ_BJNS01000007.1"/>
</dbReference>
<gene>
    <name evidence="7" type="primary">yeiL</name>
    <name evidence="6" type="ORF">LS41612_12625</name>
    <name evidence="7" type="ORF">NCTC10338_02184</name>
</gene>
<dbReference type="InterPro" id="IPR014710">
    <property type="entry name" value="RmlC-like_jellyroll"/>
</dbReference>
<dbReference type="InterPro" id="IPR036390">
    <property type="entry name" value="WH_DNA-bd_sf"/>
</dbReference>
<evidence type="ECO:0000313" key="7">
    <source>
        <dbReference type="EMBL" id="SUV17096.1"/>
    </source>
</evidence>
<dbReference type="CDD" id="cd00038">
    <property type="entry name" value="CAP_ED"/>
    <property type="match status" value="1"/>
</dbReference>
<keyword evidence="1" id="KW-0805">Transcription regulation</keyword>
<accession>A0A2S0K0X4</accession>
<dbReference type="InterPro" id="IPR012318">
    <property type="entry name" value="HTH_CRP"/>
</dbReference>
<keyword evidence="4" id="KW-0804">Transcription</keyword>
<dbReference type="Pfam" id="PF00027">
    <property type="entry name" value="cNMP_binding"/>
    <property type="match status" value="1"/>
</dbReference>
<dbReference type="Pfam" id="PF13545">
    <property type="entry name" value="HTH_Crp_2"/>
    <property type="match status" value="1"/>
</dbReference>
<evidence type="ECO:0000256" key="1">
    <source>
        <dbReference type="ARBA" id="ARBA00023015"/>
    </source>
</evidence>
<feature type="domain" description="Cyclic nucleotide-binding" evidence="5">
    <location>
        <begin position="1"/>
        <end position="127"/>
    </location>
</feature>
<dbReference type="SUPFAM" id="SSF46785">
    <property type="entry name" value="Winged helix' DNA-binding domain"/>
    <property type="match status" value="1"/>
</dbReference>
<evidence type="ECO:0000256" key="4">
    <source>
        <dbReference type="ARBA" id="ARBA00023163"/>
    </source>
</evidence>
<evidence type="ECO:0000313" key="6">
    <source>
        <dbReference type="EMBL" id="AVK97050.1"/>
    </source>
</evidence>
<dbReference type="GeneID" id="48277046"/>
<organism evidence="6 8">
    <name type="scientific">Lysinibacillus sphaericus</name>
    <name type="common">Bacillus sphaericus</name>
    <dbReference type="NCBI Taxonomy" id="1421"/>
    <lineage>
        <taxon>Bacteria</taxon>
        <taxon>Bacillati</taxon>
        <taxon>Bacillota</taxon>
        <taxon>Bacilli</taxon>
        <taxon>Bacillales</taxon>
        <taxon>Bacillaceae</taxon>
        <taxon>Lysinibacillus</taxon>
    </lineage>
</organism>
<evidence type="ECO:0000259" key="5">
    <source>
        <dbReference type="PROSITE" id="PS50042"/>
    </source>
</evidence>
<dbReference type="Gene3D" id="2.60.120.10">
    <property type="entry name" value="Jelly Rolls"/>
    <property type="match status" value="1"/>
</dbReference>
<keyword evidence="3" id="KW-0010">Activator</keyword>
<dbReference type="InterPro" id="IPR018490">
    <property type="entry name" value="cNMP-bd_dom_sf"/>
</dbReference>
<dbReference type="Proteomes" id="UP000238825">
    <property type="component" value="Chromosome"/>
</dbReference>
<protein>
    <submittedName>
        <fullName evidence="7">Cyclic nucleotide-binding domain-containing protein</fullName>
    </submittedName>
    <submittedName>
        <fullName evidence="6">Transcriptional regulator YeiL</fullName>
    </submittedName>
</protein>
<dbReference type="NCBIfam" id="NF007707">
    <property type="entry name" value="PRK10402.1"/>
    <property type="match status" value="1"/>
</dbReference>
<dbReference type="Proteomes" id="UP000255295">
    <property type="component" value="Unassembled WGS sequence"/>
</dbReference>
<reference evidence="6 8" key="1">
    <citation type="submission" date="2017-03" db="EMBL/GenBank/DDBJ databases">
        <title>The whole genome sequencing and assembly of Lysinibacillus sphaericus DSM 28T strain.</title>
        <authorList>
            <person name="Lee Y.-J."/>
            <person name="Yi H."/>
            <person name="Bahn Y.-S."/>
            <person name="Kim J.F."/>
            <person name="Lee D.-W."/>
        </authorList>
    </citation>
    <scope>NUCLEOTIDE SEQUENCE [LARGE SCALE GENOMIC DNA]</scope>
    <source>
        <strain evidence="6 8">DSM 28</strain>
    </source>
</reference>